<dbReference type="RefSeq" id="WP_106255672.1">
    <property type="nucleotide sequence ID" value="NZ_CAWNSW010000151.1"/>
</dbReference>
<reference evidence="2" key="1">
    <citation type="submission" date="2018-02" db="EMBL/GenBank/DDBJ databases">
        <authorList>
            <person name="Moore K."/>
            <person name="Momper L."/>
        </authorList>
    </citation>
    <scope>NUCLEOTIDE SEQUENCE [LARGE SCALE GENOMIC DNA]</scope>
    <source>
        <strain evidence="2">ULC18</strain>
    </source>
</reference>
<organism evidence="1 2">
    <name type="scientific">Stenomitos frigidus ULC18</name>
    <dbReference type="NCBI Taxonomy" id="2107698"/>
    <lineage>
        <taxon>Bacteria</taxon>
        <taxon>Bacillati</taxon>
        <taxon>Cyanobacteriota</taxon>
        <taxon>Cyanophyceae</taxon>
        <taxon>Leptolyngbyales</taxon>
        <taxon>Leptolyngbyaceae</taxon>
        <taxon>Stenomitos</taxon>
    </lineage>
</organism>
<sequence length="75" mass="8708">MPKTQQEIVSQGYQALVNSLGVVDAIRFIQHCTPGQGDYTHDRHQWLDKTPLEDILTAIRQRQEDDPNQYDEIIE</sequence>
<accession>A0A2T1EF59</accession>
<reference evidence="1 2" key="2">
    <citation type="submission" date="2018-03" db="EMBL/GenBank/DDBJ databases">
        <title>The ancient ancestry and fast evolution of plastids.</title>
        <authorList>
            <person name="Moore K.R."/>
            <person name="Magnabosco C."/>
            <person name="Momper L."/>
            <person name="Gold D.A."/>
            <person name="Bosak T."/>
            <person name="Fournier G.P."/>
        </authorList>
    </citation>
    <scope>NUCLEOTIDE SEQUENCE [LARGE SCALE GENOMIC DNA]</scope>
    <source>
        <strain evidence="1 2">ULC18</strain>
    </source>
</reference>
<evidence type="ECO:0000313" key="1">
    <source>
        <dbReference type="EMBL" id="PSB31396.1"/>
    </source>
</evidence>
<name>A0A2T1EF59_9CYAN</name>
<dbReference type="AlphaFoldDB" id="A0A2T1EF59"/>
<protein>
    <submittedName>
        <fullName evidence="1">Uncharacterized protein</fullName>
    </submittedName>
</protein>
<gene>
    <name evidence="1" type="ORF">C7B82_07425</name>
</gene>
<proteinExistence type="predicted"/>
<dbReference type="OrthoDB" id="123228at2"/>
<dbReference type="EMBL" id="PVWK01000037">
    <property type="protein sequence ID" value="PSB31396.1"/>
    <property type="molecule type" value="Genomic_DNA"/>
</dbReference>
<evidence type="ECO:0000313" key="2">
    <source>
        <dbReference type="Proteomes" id="UP000239576"/>
    </source>
</evidence>
<keyword evidence="2" id="KW-1185">Reference proteome</keyword>
<dbReference type="Proteomes" id="UP000239576">
    <property type="component" value="Unassembled WGS sequence"/>
</dbReference>
<comment type="caution">
    <text evidence="1">The sequence shown here is derived from an EMBL/GenBank/DDBJ whole genome shotgun (WGS) entry which is preliminary data.</text>
</comment>